<keyword evidence="3" id="KW-1185">Reference proteome</keyword>
<dbReference type="InterPro" id="IPR000210">
    <property type="entry name" value="BTB/POZ_dom"/>
</dbReference>
<dbReference type="SUPFAM" id="SSF54695">
    <property type="entry name" value="POZ domain"/>
    <property type="match status" value="1"/>
</dbReference>
<dbReference type="PANTHER" id="PTHR47843:SF5">
    <property type="entry name" value="BTB_POZ DOMAIN PROTEIN"/>
    <property type="match status" value="1"/>
</dbReference>
<sequence length="267" mass="29644">MADDKAIKSLIDGLATTQNDTSLADFVIVCEEQRYSVQHRLILALHSPVLAKTVKGEFKEATKRKVDLSDDGPLCVKALVHYFYALSYTLPDLDRHDEALILNHHVKMCIMADKYDIQPLKNLAISVFKGAAKDIARAQELSGAAALAYEAAGATEEIRKTIVDIGIERNLLSFKHDTSLGRVMADFPEFARDYAQTVEGQLAELKKAPSLVGGGARVRETEKRYKCPICNLTFVVYFQRAYVYYCPACASASGRQAQAWLSYVVDE</sequence>
<evidence type="ECO:0000313" key="3">
    <source>
        <dbReference type="Proteomes" id="UP001324427"/>
    </source>
</evidence>
<organism evidence="2 3">
    <name type="scientific">Oleoguttula mirabilis</name>
    <dbReference type="NCBI Taxonomy" id="1507867"/>
    <lineage>
        <taxon>Eukaryota</taxon>
        <taxon>Fungi</taxon>
        <taxon>Dikarya</taxon>
        <taxon>Ascomycota</taxon>
        <taxon>Pezizomycotina</taxon>
        <taxon>Dothideomycetes</taxon>
        <taxon>Dothideomycetidae</taxon>
        <taxon>Mycosphaerellales</taxon>
        <taxon>Teratosphaeriaceae</taxon>
        <taxon>Oleoguttula</taxon>
    </lineage>
</organism>
<dbReference type="AlphaFoldDB" id="A0AAV9JXG7"/>
<accession>A0AAV9JXG7</accession>
<comment type="caution">
    <text evidence="2">The sequence shown here is derived from an EMBL/GenBank/DDBJ whole genome shotgun (WGS) entry which is preliminary data.</text>
</comment>
<dbReference type="PANTHER" id="PTHR47843">
    <property type="entry name" value="BTB DOMAIN-CONTAINING PROTEIN-RELATED"/>
    <property type="match status" value="1"/>
</dbReference>
<feature type="domain" description="BTB" evidence="1">
    <location>
        <begin position="24"/>
        <end position="92"/>
    </location>
</feature>
<name>A0AAV9JXG7_9PEZI</name>
<reference evidence="2 3" key="1">
    <citation type="submission" date="2021-11" db="EMBL/GenBank/DDBJ databases">
        <title>Black yeast isolated from Biological Soil Crust.</title>
        <authorList>
            <person name="Kurbessoian T."/>
        </authorList>
    </citation>
    <scope>NUCLEOTIDE SEQUENCE [LARGE SCALE GENOMIC DNA]</scope>
    <source>
        <strain evidence="2 3">CCFEE 5522</strain>
    </source>
</reference>
<dbReference type="EMBL" id="JAVFHQ010000002">
    <property type="protein sequence ID" value="KAK4550260.1"/>
    <property type="molecule type" value="Genomic_DNA"/>
</dbReference>
<dbReference type="Pfam" id="PF00651">
    <property type="entry name" value="BTB"/>
    <property type="match status" value="1"/>
</dbReference>
<evidence type="ECO:0000313" key="2">
    <source>
        <dbReference type="EMBL" id="KAK4550260.1"/>
    </source>
</evidence>
<dbReference type="InterPro" id="IPR011333">
    <property type="entry name" value="SKP1/BTB/POZ_sf"/>
</dbReference>
<dbReference type="Gene3D" id="3.30.710.10">
    <property type="entry name" value="Potassium Channel Kv1.1, Chain A"/>
    <property type="match status" value="1"/>
</dbReference>
<dbReference type="Proteomes" id="UP001324427">
    <property type="component" value="Unassembled WGS sequence"/>
</dbReference>
<evidence type="ECO:0000259" key="1">
    <source>
        <dbReference type="PROSITE" id="PS50097"/>
    </source>
</evidence>
<gene>
    <name evidence="2" type="ORF">LTR36_003227</name>
</gene>
<proteinExistence type="predicted"/>
<dbReference type="CDD" id="cd18186">
    <property type="entry name" value="BTB_POZ_ZBTB_KLHL-like"/>
    <property type="match status" value="1"/>
</dbReference>
<protein>
    <recommendedName>
        <fullName evidence="1">BTB domain-containing protein</fullName>
    </recommendedName>
</protein>
<dbReference type="PROSITE" id="PS50097">
    <property type="entry name" value="BTB"/>
    <property type="match status" value="1"/>
</dbReference>
<dbReference type="SMART" id="SM00225">
    <property type="entry name" value="BTB"/>
    <property type="match status" value="1"/>
</dbReference>